<protein>
    <recommendedName>
        <fullName evidence="3">CCHC-type domain-containing protein</fullName>
    </recommendedName>
</protein>
<feature type="compositionally biased region" description="Basic and acidic residues" evidence="1">
    <location>
        <begin position="73"/>
        <end position="83"/>
    </location>
</feature>
<dbReference type="EMBL" id="EU962614">
    <property type="protein sequence ID" value="ACG34732.1"/>
    <property type="molecule type" value="mRNA"/>
</dbReference>
<reference evidence="2" key="1">
    <citation type="journal article" date="2009" name="Plant Mol. Biol.">
        <title>Insights into corn genes derived from large-scale cDNA sequencing.</title>
        <authorList>
            <person name="Alexandrov N.N."/>
            <person name="Brover V.V."/>
            <person name="Freidin S."/>
            <person name="Troukhan M.E."/>
            <person name="Tatarinova T.V."/>
            <person name="Zhang H."/>
            <person name="Swaller T.J."/>
            <person name="Lu Y.P."/>
            <person name="Bouck J."/>
            <person name="Flavell R.B."/>
            <person name="Feldmann K.A."/>
        </authorList>
    </citation>
    <scope>NUCLEOTIDE SEQUENCE</scope>
</reference>
<evidence type="ECO:0008006" key="3">
    <source>
        <dbReference type="Google" id="ProtNLM"/>
    </source>
</evidence>
<feature type="region of interest" description="Disordered" evidence="1">
    <location>
        <begin position="51"/>
        <end position="140"/>
    </location>
</feature>
<dbReference type="AlphaFoldDB" id="B6TC99"/>
<feature type="compositionally biased region" description="Polar residues" evidence="1">
    <location>
        <begin position="113"/>
        <end position="124"/>
    </location>
</feature>
<sequence>MSDKSGWPKVDAGRPRKQRIKASGEPGKRGPHQCKRCFQFGHVEKGCNATQAELEQELPPPRPKKGKKPRKSKHEDEAVEASRNDAQASMSVVEPSPMPHSSAGVTPRRMASLSPTSPSVTTRKMATISPGGISQRLIIE</sequence>
<evidence type="ECO:0000313" key="2">
    <source>
        <dbReference type="EMBL" id="ACG34732.1"/>
    </source>
</evidence>
<feature type="compositionally biased region" description="Basic residues" evidence="1">
    <location>
        <begin position="62"/>
        <end position="72"/>
    </location>
</feature>
<accession>B6TC99</accession>
<feature type="region of interest" description="Disordered" evidence="1">
    <location>
        <begin position="1"/>
        <end position="34"/>
    </location>
</feature>
<evidence type="ECO:0000256" key="1">
    <source>
        <dbReference type="SAM" id="MobiDB-lite"/>
    </source>
</evidence>
<name>B6TC99_MAIZE</name>
<proteinExistence type="evidence at transcript level"/>
<organism evidence="2">
    <name type="scientific">Zea mays</name>
    <name type="common">Maize</name>
    <dbReference type="NCBI Taxonomy" id="4577"/>
    <lineage>
        <taxon>Eukaryota</taxon>
        <taxon>Viridiplantae</taxon>
        <taxon>Streptophyta</taxon>
        <taxon>Embryophyta</taxon>
        <taxon>Tracheophyta</taxon>
        <taxon>Spermatophyta</taxon>
        <taxon>Magnoliopsida</taxon>
        <taxon>Liliopsida</taxon>
        <taxon>Poales</taxon>
        <taxon>Poaceae</taxon>
        <taxon>PACMAD clade</taxon>
        <taxon>Panicoideae</taxon>
        <taxon>Andropogonodae</taxon>
        <taxon>Andropogoneae</taxon>
        <taxon>Tripsacinae</taxon>
        <taxon>Zea</taxon>
    </lineage>
</organism>